<dbReference type="EMBL" id="UINC01118379">
    <property type="protein sequence ID" value="SVC91460.1"/>
    <property type="molecule type" value="Genomic_DNA"/>
</dbReference>
<sequence>MTHSILTLARDIKVPTKSGAKRFLIGLKIEESNRPLVPRDVIEKFLMEIGEIELVDAKNKIYGLKLETKGDMGEVQLRRLYRDLKPLNRSNNLYRTYDYLKARKSPVYKEPIKLSNSLKEALETRFEYEN</sequence>
<gene>
    <name evidence="1" type="ORF">METZ01_LOCUS344314</name>
</gene>
<accession>A0A382R2N2</accession>
<name>A0A382R2N2_9ZZZZ</name>
<dbReference type="AlphaFoldDB" id="A0A382R2N2"/>
<protein>
    <submittedName>
        <fullName evidence="1">Uncharacterized protein</fullName>
    </submittedName>
</protein>
<reference evidence="1" key="1">
    <citation type="submission" date="2018-05" db="EMBL/GenBank/DDBJ databases">
        <authorList>
            <person name="Lanie J.A."/>
            <person name="Ng W.-L."/>
            <person name="Kazmierczak K.M."/>
            <person name="Andrzejewski T.M."/>
            <person name="Davidsen T.M."/>
            <person name="Wayne K.J."/>
            <person name="Tettelin H."/>
            <person name="Glass J.I."/>
            <person name="Rusch D."/>
            <person name="Podicherti R."/>
            <person name="Tsui H.-C.T."/>
            <person name="Winkler M.E."/>
        </authorList>
    </citation>
    <scope>NUCLEOTIDE SEQUENCE</scope>
</reference>
<evidence type="ECO:0000313" key="1">
    <source>
        <dbReference type="EMBL" id="SVC91460.1"/>
    </source>
</evidence>
<proteinExistence type="predicted"/>
<organism evidence="1">
    <name type="scientific">marine metagenome</name>
    <dbReference type="NCBI Taxonomy" id="408172"/>
    <lineage>
        <taxon>unclassified sequences</taxon>
        <taxon>metagenomes</taxon>
        <taxon>ecological metagenomes</taxon>
    </lineage>
</organism>